<organismHost>
    <name type="scientific">Spodoptera frugiperda</name>
    <name type="common">Fall armyworm</name>
    <dbReference type="NCBI Taxonomy" id="7108"/>
</organismHost>
<organism evidence="1 2">
    <name type="scientific">Spodoptera frugiperda ascovirus 1a</name>
    <name type="common">SfAV-1a</name>
    <dbReference type="NCBI Taxonomy" id="113370"/>
    <lineage>
        <taxon>Viruses</taxon>
        <taxon>Varidnaviria</taxon>
        <taxon>Bamfordvirae</taxon>
        <taxon>Nucleocytoviricota</taxon>
        <taxon>Megaviricetes</taxon>
        <taxon>Pimascovirales</taxon>
        <taxon>Pimascovirales incertae sedis</taxon>
        <taxon>Ascoviridae</taxon>
        <taxon>Ascovirus</taxon>
        <taxon>Ascovirus sfav1a</taxon>
    </lineage>
</organism>
<dbReference type="RefSeq" id="YP_762412.1">
    <property type="nucleotide sequence ID" value="NC_008361.1"/>
</dbReference>
<dbReference type="OrthoDB" id="31364at10239"/>
<dbReference type="KEGG" id="vg:4306262"/>
<proteinExistence type="predicted"/>
<sequence>MDYLIELWQSEAMNVANRDTVHDNDNINKDDINKDDDGRCMRRRRVAVYQKQLSTYDTSHEVKVFAMNLFNKLSLKKSVGDRRLPRQILMAACVCCAQCHHSAPNNKARVAKHFGNINPKHLRRAILAVKREDPSVRTRFKTDTDRLTELCDSLGINEYIDSVLEYYRRTCKLLPPSSVHRNTASPRTRCAAYIYVWFKNTHACRNVKLPGLAGFCKACHVSPNGFNMTVQALLNVPPSYPVSAGDKTLARCSCSRP</sequence>
<dbReference type="EMBL" id="AM398843">
    <property type="protein sequence ID" value="CAL44657.1"/>
    <property type="molecule type" value="Genomic_DNA"/>
</dbReference>
<evidence type="ECO:0000313" key="1">
    <source>
        <dbReference type="EMBL" id="CAL44657.1"/>
    </source>
</evidence>
<dbReference type="GeneID" id="4306262"/>
<name>Q0E544_SFAVA</name>
<protein>
    <submittedName>
        <fullName evidence="1">29.3 kDa</fullName>
    </submittedName>
</protein>
<reference evidence="1 2" key="1">
    <citation type="journal article" date="2006" name="J. Virol.">
        <title>Genomic sequence of Spodoptera frugiperda Ascovirus 1a, an enveloped, double-stranded DNA insect virus that manipulates apoptosis for viral reproduction.</title>
        <authorList>
            <person name="Bideshi D.K."/>
            <person name="Demattei M.V."/>
            <person name="Rouleux-Bonnin F."/>
            <person name="Stasiak K."/>
            <person name="Tan Y."/>
            <person name="Bigot S."/>
            <person name="Bigot Y."/>
            <person name="Federici B.A."/>
        </authorList>
    </citation>
    <scope>NUCLEOTIDE SEQUENCE [LARGE SCALE GENOMIC DNA]</scope>
    <source>
        <strain evidence="2">SvAV-1a</strain>
    </source>
</reference>
<gene>
    <name evidence="1" type="primary">ORF057</name>
</gene>
<evidence type="ECO:0000313" key="2">
    <source>
        <dbReference type="Proteomes" id="UP000008030"/>
    </source>
</evidence>
<keyword evidence="2" id="KW-1185">Reference proteome</keyword>
<dbReference type="Proteomes" id="UP000008030">
    <property type="component" value="Segment"/>
</dbReference>
<accession>Q0E544</accession>